<name>A0A9N9B5M9_9GLOM</name>
<evidence type="ECO:0000256" key="1">
    <source>
        <dbReference type="SAM" id="MobiDB-lite"/>
    </source>
</evidence>
<feature type="compositionally biased region" description="Polar residues" evidence="1">
    <location>
        <begin position="330"/>
        <end position="354"/>
    </location>
</feature>
<reference evidence="3" key="1">
    <citation type="submission" date="2021-06" db="EMBL/GenBank/DDBJ databases">
        <authorList>
            <person name="Kallberg Y."/>
            <person name="Tangrot J."/>
            <person name="Rosling A."/>
        </authorList>
    </citation>
    <scope>NUCLEOTIDE SEQUENCE</scope>
    <source>
        <strain evidence="3">MT106</strain>
    </source>
</reference>
<feature type="compositionally biased region" description="Polar residues" evidence="1">
    <location>
        <begin position="257"/>
        <end position="271"/>
    </location>
</feature>
<feature type="compositionally biased region" description="Polar residues" evidence="1">
    <location>
        <begin position="361"/>
        <end position="374"/>
    </location>
</feature>
<dbReference type="Proteomes" id="UP000789831">
    <property type="component" value="Unassembled WGS sequence"/>
</dbReference>
<feature type="chain" id="PRO_5040177676" evidence="2">
    <location>
        <begin position="23"/>
        <end position="389"/>
    </location>
</feature>
<keyword evidence="2" id="KW-0732">Signal</keyword>
<feature type="compositionally biased region" description="Low complexity" evidence="1">
    <location>
        <begin position="375"/>
        <end position="389"/>
    </location>
</feature>
<gene>
    <name evidence="3" type="ORF">AGERDE_LOCUS6716</name>
</gene>
<accession>A0A9N9B5M9</accession>
<comment type="caution">
    <text evidence="3">The sequence shown here is derived from an EMBL/GenBank/DDBJ whole genome shotgun (WGS) entry which is preliminary data.</text>
</comment>
<organism evidence="3 4">
    <name type="scientific">Ambispora gerdemannii</name>
    <dbReference type="NCBI Taxonomy" id="144530"/>
    <lineage>
        <taxon>Eukaryota</taxon>
        <taxon>Fungi</taxon>
        <taxon>Fungi incertae sedis</taxon>
        <taxon>Mucoromycota</taxon>
        <taxon>Glomeromycotina</taxon>
        <taxon>Glomeromycetes</taxon>
        <taxon>Archaeosporales</taxon>
        <taxon>Ambisporaceae</taxon>
        <taxon>Ambispora</taxon>
    </lineage>
</organism>
<feature type="compositionally biased region" description="Low complexity" evidence="1">
    <location>
        <begin position="297"/>
        <end position="329"/>
    </location>
</feature>
<sequence length="389" mass="42002">MKLNKLVTIIALFCMHLTLTKSAGLIPENIDMSNVPSVNTQPALSIMKDLISAPNKQVTTIPSMEEQLVTTSKKTNTPTIRLPEITKNSIISTTFVMPTLKPQEDNSIKPIAPPIISQSIIRVIPTPKAQEDNSIKLSIKPIAPPIISQSIIHVIPIPKAQEDNSIKPIAPSITSQSIIQVSSTLNQNSQSNNVAPTDQIFANPSLDDSNSQNSDQQNTLPTNSVVPTNKIYPNPSVDEETKNSESESSSTEELQDIPSSDSSKTYKNPSMQEFEETSNEIANSTISENSESTGMVSSNSNGNNDTSSYDTNIDNNSNRNSDSSLNNKNYNNPSLTPADNTNDPALSTESSVSPASKPRNDSSSGTTSSWMVQNSPPSSFSTSSRDNYI</sequence>
<feature type="compositionally biased region" description="Polar residues" evidence="1">
    <location>
        <begin position="279"/>
        <end position="296"/>
    </location>
</feature>
<proteinExistence type="predicted"/>
<feature type="signal peptide" evidence="2">
    <location>
        <begin position="1"/>
        <end position="22"/>
    </location>
</feature>
<evidence type="ECO:0000256" key="2">
    <source>
        <dbReference type="SAM" id="SignalP"/>
    </source>
</evidence>
<dbReference type="EMBL" id="CAJVPL010001091">
    <property type="protein sequence ID" value="CAG8552046.1"/>
    <property type="molecule type" value="Genomic_DNA"/>
</dbReference>
<evidence type="ECO:0000313" key="4">
    <source>
        <dbReference type="Proteomes" id="UP000789831"/>
    </source>
</evidence>
<feature type="region of interest" description="Disordered" evidence="1">
    <location>
        <begin position="188"/>
        <end position="389"/>
    </location>
</feature>
<evidence type="ECO:0000313" key="3">
    <source>
        <dbReference type="EMBL" id="CAG8552046.1"/>
    </source>
</evidence>
<keyword evidence="4" id="KW-1185">Reference proteome</keyword>
<feature type="compositionally biased region" description="Low complexity" evidence="1">
    <location>
        <begin position="207"/>
        <end position="218"/>
    </location>
</feature>
<feature type="non-terminal residue" evidence="3">
    <location>
        <position position="389"/>
    </location>
</feature>
<dbReference type="AlphaFoldDB" id="A0A9N9B5M9"/>
<protein>
    <submittedName>
        <fullName evidence="3">5045_t:CDS:1</fullName>
    </submittedName>
</protein>